<dbReference type="GO" id="GO:0050660">
    <property type="term" value="F:flavin adenine dinucleotide binding"/>
    <property type="evidence" value="ECO:0007669"/>
    <property type="project" value="InterPro"/>
</dbReference>
<feature type="domain" description="Acyl-CoA dehydrogenase/oxidase N-terminal" evidence="8">
    <location>
        <begin position="6"/>
        <end position="117"/>
    </location>
</feature>
<reference evidence="9 10" key="1">
    <citation type="journal article" date="2012" name="BMC Genomics">
        <title>Comparative genomics of the classical Bordetella subspecies: the evolution and exchange of virulence-associated diversity amongst closely related pathogens.</title>
        <authorList>
            <person name="Park J."/>
            <person name="Zhang Y."/>
            <person name="Buboltz A.M."/>
            <person name="Zhang X."/>
            <person name="Schuster S.C."/>
            <person name="Ahuja U."/>
            <person name="Liu M."/>
            <person name="Miller J.F."/>
            <person name="Sebaihia M."/>
            <person name="Bentley S.D."/>
            <person name="Parkhill J."/>
            <person name="Harvill E.T."/>
        </authorList>
    </citation>
    <scope>NUCLEOTIDE SEQUENCE [LARGE SCALE GENOMIC DNA]</scope>
    <source>
        <strain evidence="9 10">253</strain>
    </source>
</reference>
<dbReference type="PANTHER" id="PTHR43292:SF3">
    <property type="entry name" value="ACYL-COA DEHYDROGENASE FADE29"/>
    <property type="match status" value="1"/>
</dbReference>
<evidence type="ECO:0000256" key="1">
    <source>
        <dbReference type="ARBA" id="ARBA00001974"/>
    </source>
</evidence>
<protein>
    <submittedName>
        <fullName evidence="9">Probable acyl-CoA dehydrogenase</fullName>
    </submittedName>
</protein>
<dbReference type="RefSeq" id="WP_015064840.1">
    <property type="nucleotide sequence ID" value="NC_019382.1"/>
</dbReference>
<sequence length="396" mass="43739">MDLRFTSEEQAFREEVRGFLADALPRELSEKVLAHQHLLRDDYIRWHRILHAHGWGAPGWPVEFGGTGWTPLQRLIFDIECGRAGAPRLLPFGLSMIAPVLMKYGSSAQQQRFLPRIPGVEDFWCQGYSEPGAGSDLASLRTRAERKGDRYIVNGQKTWTTMAHWADWIFCLVRTDAEAKPQAGISLLLIDMKTPGITVRPIKTLDGGHDINETWFEDVEVPVENLVGEENRGWTYAKYLLGHERTGIAGIGNCHRELAQLKRYAAATSDGHGQALIGNPRVRDKIVRIEMDVMALEMLLLRVATQAAGAPGPEASIVKIRGSELQQDLAMLQMEIAGPDAWPFASAWLDGGGQAVDSPAWAAGATAAYFDMRKTTIFGGATEVQKNIISKAILGL</sequence>
<dbReference type="GO" id="GO:0005886">
    <property type="term" value="C:plasma membrane"/>
    <property type="evidence" value="ECO:0007669"/>
    <property type="project" value="TreeGrafter"/>
</dbReference>
<evidence type="ECO:0000256" key="4">
    <source>
        <dbReference type="ARBA" id="ARBA00022827"/>
    </source>
</evidence>
<dbReference type="Pfam" id="PF02771">
    <property type="entry name" value="Acyl-CoA_dh_N"/>
    <property type="match status" value="1"/>
</dbReference>
<evidence type="ECO:0000313" key="10">
    <source>
        <dbReference type="Proteomes" id="UP000007564"/>
    </source>
</evidence>
<dbReference type="FunFam" id="2.40.110.10:FF:000011">
    <property type="entry name" value="Acyl-CoA dehydrogenase FadE34"/>
    <property type="match status" value="1"/>
</dbReference>
<feature type="domain" description="Acyl-CoA dehydrogenase/oxidase C-terminal" evidence="6">
    <location>
        <begin position="231"/>
        <end position="394"/>
    </location>
</feature>
<dbReference type="InterPro" id="IPR046373">
    <property type="entry name" value="Acyl-CoA_Oxase/DH_mid-dom_sf"/>
</dbReference>
<dbReference type="EMBL" id="HE965806">
    <property type="protein sequence ID" value="CCJ55547.1"/>
    <property type="molecule type" value="Genomic_DNA"/>
</dbReference>
<keyword evidence="3" id="KW-0285">Flavoprotein</keyword>
<dbReference type="SUPFAM" id="SSF47203">
    <property type="entry name" value="Acyl-CoA dehydrogenase C-terminal domain-like"/>
    <property type="match status" value="1"/>
</dbReference>
<dbReference type="Gene3D" id="1.20.140.10">
    <property type="entry name" value="Butyryl-CoA Dehydrogenase, subunit A, domain 3"/>
    <property type="match status" value="1"/>
</dbReference>
<dbReference type="InterPro" id="IPR036250">
    <property type="entry name" value="AcylCo_DH-like_C"/>
</dbReference>
<gene>
    <name evidence="9" type="ORF">BN112_3633</name>
</gene>
<keyword evidence="5" id="KW-0560">Oxidoreductase</keyword>
<dbReference type="GO" id="GO:0016627">
    <property type="term" value="F:oxidoreductase activity, acting on the CH-CH group of donors"/>
    <property type="evidence" value="ECO:0007669"/>
    <property type="project" value="InterPro"/>
</dbReference>
<evidence type="ECO:0000259" key="7">
    <source>
        <dbReference type="Pfam" id="PF02770"/>
    </source>
</evidence>
<dbReference type="Pfam" id="PF00441">
    <property type="entry name" value="Acyl-CoA_dh_1"/>
    <property type="match status" value="1"/>
</dbReference>
<comment type="similarity">
    <text evidence="2">Belongs to the acyl-CoA dehydrogenase family.</text>
</comment>
<comment type="cofactor">
    <cofactor evidence="1">
        <name>FAD</name>
        <dbReference type="ChEBI" id="CHEBI:57692"/>
    </cofactor>
</comment>
<dbReference type="SUPFAM" id="SSF56645">
    <property type="entry name" value="Acyl-CoA dehydrogenase NM domain-like"/>
    <property type="match status" value="1"/>
</dbReference>
<proteinExistence type="inferred from homology"/>
<evidence type="ECO:0000259" key="6">
    <source>
        <dbReference type="Pfam" id="PF00441"/>
    </source>
</evidence>
<dbReference type="PANTHER" id="PTHR43292">
    <property type="entry name" value="ACYL-COA DEHYDROGENASE"/>
    <property type="match status" value="1"/>
</dbReference>
<dbReference type="InterPro" id="IPR009100">
    <property type="entry name" value="AcylCoA_DH/oxidase_NM_dom_sf"/>
</dbReference>
<evidence type="ECO:0000256" key="5">
    <source>
        <dbReference type="ARBA" id="ARBA00023002"/>
    </source>
</evidence>
<dbReference type="KEGG" id="bbh:BN112_3633"/>
<dbReference type="Proteomes" id="UP000007564">
    <property type="component" value="Chromosome"/>
</dbReference>
<evidence type="ECO:0000259" key="8">
    <source>
        <dbReference type="Pfam" id="PF02771"/>
    </source>
</evidence>
<dbReference type="AlphaFoldDB" id="A0A0C6PAA4"/>
<dbReference type="InterPro" id="IPR052161">
    <property type="entry name" value="Mycobact_Acyl-CoA_DH"/>
</dbReference>
<dbReference type="Gene3D" id="1.10.540.10">
    <property type="entry name" value="Acyl-CoA dehydrogenase/oxidase, N-terminal domain"/>
    <property type="match status" value="1"/>
</dbReference>
<accession>A0A0C6PAA4</accession>
<dbReference type="Gene3D" id="2.40.110.10">
    <property type="entry name" value="Butyryl-CoA Dehydrogenase, subunit A, domain 2"/>
    <property type="match status" value="1"/>
</dbReference>
<dbReference type="InterPro" id="IPR006091">
    <property type="entry name" value="Acyl-CoA_Oxase/DH_mid-dom"/>
</dbReference>
<dbReference type="InterPro" id="IPR013786">
    <property type="entry name" value="AcylCoA_DH/ox_N"/>
</dbReference>
<evidence type="ECO:0000256" key="2">
    <source>
        <dbReference type="ARBA" id="ARBA00009347"/>
    </source>
</evidence>
<dbReference type="Pfam" id="PF02770">
    <property type="entry name" value="Acyl-CoA_dh_M"/>
    <property type="match status" value="1"/>
</dbReference>
<dbReference type="HOGENOM" id="CLU_018204_9_0_4"/>
<dbReference type="InterPro" id="IPR009075">
    <property type="entry name" value="AcylCo_DH/oxidase_C"/>
</dbReference>
<evidence type="ECO:0000256" key="3">
    <source>
        <dbReference type="ARBA" id="ARBA00022630"/>
    </source>
</evidence>
<feature type="domain" description="Acyl-CoA oxidase/dehydrogenase middle" evidence="7">
    <location>
        <begin position="125"/>
        <end position="219"/>
    </location>
</feature>
<keyword evidence="4" id="KW-0274">FAD</keyword>
<dbReference type="OrthoDB" id="9770681at2"/>
<dbReference type="InterPro" id="IPR037069">
    <property type="entry name" value="AcylCoA_DH/ox_N_sf"/>
</dbReference>
<organism evidence="9 10">
    <name type="scientific">Bordetella bronchiseptica 253</name>
    <dbReference type="NCBI Taxonomy" id="568707"/>
    <lineage>
        <taxon>Bacteria</taxon>
        <taxon>Pseudomonadati</taxon>
        <taxon>Pseudomonadota</taxon>
        <taxon>Betaproteobacteria</taxon>
        <taxon>Burkholderiales</taxon>
        <taxon>Alcaligenaceae</taxon>
        <taxon>Bordetella</taxon>
    </lineage>
</organism>
<name>A0A0C6PAA4_BORBO</name>
<evidence type="ECO:0000313" key="9">
    <source>
        <dbReference type="EMBL" id="CCJ55547.1"/>
    </source>
</evidence>